<keyword evidence="2" id="KW-1003">Cell membrane</keyword>
<evidence type="ECO:0000256" key="4">
    <source>
        <dbReference type="ARBA" id="ARBA00022989"/>
    </source>
</evidence>
<dbReference type="EMBL" id="CAXAMM010011802">
    <property type="protein sequence ID" value="CAK9027073.1"/>
    <property type="molecule type" value="Genomic_DNA"/>
</dbReference>
<gene>
    <name evidence="9" type="ORF">SCF082_LOCUS17761</name>
</gene>
<dbReference type="PANTHER" id="PTHR36509">
    <property type="entry name" value="BLL3101 PROTEIN"/>
    <property type="match status" value="1"/>
</dbReference>
<feature type="domain" description="DUF1254" evidence="8">
    <location>
        <begin position="33"/>
        <end position="141"/>
    </location>
</feature>
<dbReference type="Pfam" id="PF06146">
    <property type="entry name" value="PsiE"/>
    <property type="match status" value="1"/>
</dbReference>
<evidence type="ECO:0000259" key="8">
    <source>
        <dbReference type="Pfam" id="PF06863"/>
    </source>
</evidence>
<evidence type="ECO:0000256" key="5">
    <source>
        <dbReference type="ARBA" id="ARBA00023136"/>
    </source>
</evidence>
<comment type="caution">
    <text evidence="9">The sequence shown here is derived from an EMBL/GenBank/DDBJ whole genome shotgun (WGS) entry which is preliminary data.</text>
</comment>
<accession>A0ABP0KJR2</accession>
<proteinExistence type="predicted"/>
<dbReference type="InterPro" id="IPR037050">
    <property type="entry name" value="DUF1254_sf"/>
</dbReference>
<feature type="transmembrane region" description="Helical" evidence="6">
    <location>
        <begin position="528"/>
        <end position="546"/>
    </location>
</feature>
<evidence type="ECO:0000259" key="7">
    <source>
        <dbReference type="Pfam" id="PF06742"/>
    </source>
</evidence>
<feature type="transmembrane region" description="Helical" evidence="6">
    <location>
        <begin position="500"/>
        <end position="516"/>
    </location>
</feature>
<sequence>AEDTAVVNVETFARAETDHMFRANMSALGVPVGELGHLREPTTPYNQPVIRMNQDTLYSGVVLDLSEPVEATIPDADGRYISMHVINQDHFMFAESAPGTYQLTEEDVGTPFAFVAFRTFVDVTDPDDISAAHAAQDAIVISGGGSGPFEAPDWDLGSLETARQALSQVAILGFDARFAFGREDETRPIDHLVGTAAGWGGLPAVSASYVIDSVVDNDGETPHAVTVQDVPVDAFWSVTVYNAEGRLEANDFGINSFNNVTAKADANGAITLHFGGCEDGRVNCIPIEPGWNYALRLYEPQEAILSGDWTFPTIEPEFANPLAKIISVPFQLNYDDNLGLADDRSRGPLNFQPVVAFQVGDSPNLITRTIIPFVWQQDVVPGTSQGGFGDVLVSAWFSPVTARDLTCGIGAVARSAGKFSSSVRYYLEAVRVMSVFMVFVIGFAIVDAGYSLYTKLVSPPFFILDVSDLLDVFAAALVVLIAIEIYTNVTLYLTADVIHVKLVVATALMAVARKVITLDTTNLDPLYFVGYSGLGLAFGVTYWLLWRGR</sequence>
<feature type="domain" description="DUF1214" evidence="7">
    <location>
        <begin position="218"/>
        <end position="302"/>
    </location>
</feature>
<dbReference type="PANTHER" id="PTHR36509:SF3">
    <property type="entry name" value="SIGNAL PEPTIDE PROTEIN"/>
    <property type="match status" value="1"/>
</dbReference>
<feature type="non-terminal residue" evidence="9">
    <location>
        <position position="1"/>
    </location>
</feature>
<keyword evidence="10" id="KW-1185">Reference proteome</keyword>
<evidence type="ECO:0000313" key="10">
    <source>
        <dbReference type="Proteomes" id="UP001642464"/>
    </source>
</evidence>
<reference evidence="9 10" key="1">
    <citation type="submission" date="2024-02" db="EMBL/GenBank/DDBJ databases">
        <authorList>
            <person name="Chen Y."/>
            <person name="Shah S."/>
            <person name="Dougan E. K."/>
            <person name="Thang M."/>
            <person name="Chan C."/>
        </authorList>
    </citation>
    <scope>NUCLEOTIDE SEQUENCE [LARGE SCALE GENOMIC DNA]</scope>
</reference>
<keyword evidence="5 6" id="KW-0472">Membrane</keyword>
<evidence type="ECO:0000256" key="2">
    <source>
        <dbReference type="ARBA" id="ARBA00022475"/>
    </source>
</evidence>
<name>A0ABP0KJR2_9DINO</name>
<dbReference type="Proteomes" id="UP001642464">
    <property type="component" value="Unassembled WGS sequence"/>
</dbReference>
<evidence type="ECO:0000256" key="3">
    <source>
        <dbReference type="ARBA" id="ARBA00022692"/>
    </source>
</evidence>
<dbReference type="InterPro" id="IPR020948">
    <property type="entry name" value="P_starv_induced_PsiE-like"/>
</dbReference>
<dbReference type="InterPro" id="IPR010621">
    <property type="entry name" value="DUF1214"/>
</dbReference>
<dbReference type="Gene3D" id="2.60.40.1610">
    <property type="entry name" value="Domain of unknown function DUF1254"/>
    <property type="match status" value="1"/>
</dbReference>
<keyword evidence="3 6" id="KW-0812">Transmembrane</keyword>
<evidence type="ECO:0000256" key="6">
    <source>
        <dbReference type="SAM" id="Phobius"/>
    </source>
</evidence>
<dbReference type="Pfam" id="PF06863">
    <property type="entry name" value="DUF1254"/>
    <property type="match status" value="1"/>
</dbReference>
<dbReference type="Pfam" id="PF06742">
    <property type="entry name" value="DUF1214"/>
    <property type="match status" value="1"/>
</dbReference>
<keyword evidence="4 6" id="KW-1133">Transmembrane helix</keyword>
<dbReference type="Gene3D" id="2.60.120.600">
    <property type="entry name" value="Domain of unknown function DUF1214, C-terminal domain"/>
    <property type="match status" value="1"/>
</dbReference>
<dbReference type="SUPFAM" id="SSF160935">
    <property type="entry name" value="VPA0735-like"/>
    <property type="match status" value="1"/>
</dbReference>
<comment type="subcellular location">
    <subcellularLocation>
        <location evidence="1">Cell membrane</location>
        <topology evidence="1">Multi-pass membrane protein</topology>
    </subcellularLocation>
</comment>
<organism evidence="9 10">
    <name type="scientific">Durusdinium trenchii</name>
    <dbReference type="NCBI Taxonomy" id="1381693"/>
    <lineage>
        <taxon>Eukaryota</taxon>
        <taxon>Sar</taxon>
        <taxon>Alveolata</taxon>
        <taxon>Dinophyceae</taxon>
        <taxon>Suessiales</taxon>
        <taxon>Symbiodiniaceae</taxon>
        <taxon>Durusdinium</taxon>
    </lineage>
</organism>
<protein>
    <submittedName>
        <fullName evidence="9">DUF1214 domain-containing protein</fullName>
    </submittedName>
</protein>
<evidence type="ECO:0000256" key="1">
    <source>
        <dbReference type="ARBA" id="ARBA00004651"/>
    </source>
</evidence>
<dbReference type="InterPro" id="IPR037049">
    <property type="entry name" value="DUF1214_C_sf"/>
</dbReference>
<feature type="transmembrane region" description="Helical" evidence="6">
    <location>
        <begin position="432"/>
        <end position="453"/>
    </location>
</feature>
<dbReference type="InterPro" id="IPR010679">
    <property type="entry name" value="DUF1254"/>
</dbReference>
<evidence type="ECO:0000313" key="9">
    <source>
        <dbReference type="EMBL" id="CAK9027073.1"/>
    </source>
</evidence>